<evidence type="ECO:0000313" key="3">
    <source>
        <dbReference type="WBParaSite" id="Csp11.Scaffold630.g17514.t1"/>
    </source>
</evidence>
<dbReference type="eggNOG" id="ENOG502TJWJ">
    <property type="taxonomic scope" value="Eukaryota"/>
</dbReference>
<feature type="region of interest" description="Disordered" evidence="1">
    <location>
        <begin position="1"/>
        <end position="122"/>
    </location>
</feature>
<evidence type="ECO:0000313" key="2">
    <source>
        <dbReference type="Proteomes" id="UP000095282"/>
    </source>
</evidence>
<feature type="compositionally biased region" description="Basic and acidic residues" evidence="1">
    <location>
        <begin position="97"/>
        <end position="122"/>
    </location>
</feature>
<feature type="compositionally biased region" description="Gly residues" evidence="1">
    <location>
        <begin position="47"/>
        <end position="61"/>
    </location>
</feature>
<accession>A0A1I7UMQ0</accession>
<proteinExistence type="predicted"/>
<dbReference type="AlphaFoldDB" id="A0A1I7UMQ0"/>
<keyword evidence="2" id="KW-1185">Reference proteome</keyword>
<protein>
    <submittedName>
        <fullName evidence="3">Uncharacterized protein</fullName>
    </submittedName>
</protein>
<reference evidence="3" key="1">
    <citation type="submission" date="2016-11" db="UniProtKB">
        <authorList>
            <consortium name="WormBaseParasite"/>
        </authorList>
    </citation>
    <scope>IDENTIFICATION</scope>
</reference>
<sequence>MKTAVFGRDSGEPGSPCGAPPSLTFTPPATLIPPTHHHSRTNTRGVSGSGQSGSGGGGSCDRGGQNASGAGGPRTSHSSRRTSRMHNVSALGFCKKPAPEHNKCSCKDNKDQVKSDGDQYKV</sequence>
<dbReference type="Proteomes" id="UP000095282">
    <property type="component" value="Unplaced"/>
</dbReference>
<evidence type="ECO:0000256" key="1">
    <source>
        <dbReference type="SAM" id="MobiDB-lite"/>
    </source>
</evidence>
<dbReference type="WBParaSite" id="Csp11.Scaffold630.g17514.t1">
    <property type="protein sequence ID" value="Csp11.Scaffold630.g17514.t1"/>
    <property type="gene ID" value="Csp11.Scaffold630.g17514"/>
</dbReference>
<name>A0A1I7UMQ0_9PELO</name>
<organism evidence="2 3">
    <name type="scientific">Caenorhabditis tropicalis</name>
    <dbReference type="NCBI Taxonomy" id="1561998"/>
    <lineage>
        <taxon>Eukaryota</taxon>
        <taxon>Metazoa</taxon>
        <taxon>Ecdysozoa</taxon>
        <taxon>Nematoda</taxon>
        <taxon>Chromadorea</taxon>
        <taxon>Rhabditida</taxon>
        <taxon>Rhabditina</taxon>
        <taxon>Rhabditomorpha</taxon>
        <taxon>Rhabditoidea</taxon>
        <taxon>Rhabditidae</taxon>
        <taxon>Peloderinae</taxon>
        <taxon>Caenorhabditis</taxon>
    </lineage>
</organism>